<reference evidence="2" key="1">
    <citation type="journal article" date="2015" name="Genome">
        <title>Whole Genome Sequence of the Non-Microcystin-Producing Microcystis aeruginosa Strain NIES-44.</title>
        <authorList>
            <person name="Okano K."/>
            <person name="Miyata N."/>
            <person name="Ozaki Y."/>
        </authorList>
    </citation>
    <scope>NUCLEOTIDE SEQUENCE [LARGE SCALE GENOMIC DNA]</scope>
    <source>
        <strain evidence="2">NIES-44</strain>
    </source>
</reference>
<sequence>MTDEHDGEMMLIKSVAFDQLLKERGSEEKIQAFPKDNRETLLKLGQQKRICQSMLTHGNLIIILIKYSDSAYCLKFEMIYLTNLISLKD</sequence>
<dbReference type="AlphaFoldDB" id="A0A0A1VVP4"/>
<evidence type="ECO:0000313" key="1">
    <source>
        <dbReference type="EMBL" id="GAL93543.1"/>
    </source>
</evidence>
<dbReference type="EMBL" id="BBPA01000039">
    <property type="protein sequence ID" value="GAL93543.1"/>
    <property type="molecule type" value="Genomic_DNA"/>
</dbReference>
<evidence type="ECO:0000313" key="2">
    <source>
        <dbReference type="Proteomes" id="UP000030321"/>
    </source>
</evidence>
<name>A0A0A1VVP4_MICAE</name>
<dbReference type="RefSeq" id="WP_238567810.1">
    <property type="nucleotide sequence ID" value="NZ_BBPA01000039.1"/>
</dbReference>
<protein>
    <submittedName>
        <fullName evidence="1">Uncharacterized protein</fullName>
    </submittedName>
</protein>
<gene>
    <name evidence="1" type="ORF">N44_02230</name>
</gene>
<accession>A0A0A1VVP4</accession>
<dbReference type="Proteomes" id="UP000030321">
    <property type="component" value="Unassembled WGS sequence"/>
</dbReference>
<comment type="caution">
    <text evidence="1">The sequence shown here is derived from an EMBL/GenBank/DDBJ whole genome shotgun (WGS) entry which is preliminary data.</text>
</comment>
<organism evidence="1 2">
    <name type="scientific">Microcystis aeruginosa NIES-44</name>
    <dbReference type="NCBI Taxonomy" id="449439"/>
    <lineage>
        <taxon>Bacteria</taxon>
        <taxon>Bacillati</taxon>
        <taxon>Cyanobacteriota</taxon>
        <taxon>Cyanophyceae</taxon>
        <taxon>Oscillatoriophycideae</taxon>
        <taxon>Chroococcales</taxon>
        <taxon>Microcystaceae</taxon>
        <taxon>Microcystis</taxon>
    </lineage>
</organism>
<proteinExistence type="predicted"/>